<dbReference type="OrthoDB" id="7042322at2759"/>
<evidence type="ECO:0000313" key="2">
    <source>
        <dbReference type="EMBL" id="CAH2237532.1"/>
    </source>
</evidence>
<gene>
    <name evidence="2" type="primary">jg9784</name>
    <name evidence="2" type="ORF">PAEG_LOCUS14805</name>
</gene>
<dbReference type="EMBL" id="CAKXAJ010025277">
    <property type="protein sequence ID" value="CAH2237532.1"/>
    <property type="molecule type" value="Genomic_DNA"/>
</dbReference>
<dbReference type="Proteomes" id="UP000838756">
    <property type="component" value="Unassembled WGS sequence"/>
</dbReference>
<proteinExistence type="predicted"/>
<sequence>MTGASRRSEGTCSRPNTRTRWNPAATTTKRIRDRIEKRSLLEGDSGVSIATDIAIATCTVQLMNELIHFYCTPQRKFTEIQIQQHNKALNKISFLRAFIVISIELISEYHLLKMARLKRFCCDDETGEVITYQVNDETGERALINKLPKIYLVDRLSNNRQFLKFPSGCHKKNKNLKDKTLYYRSPFHVITSTFCGWCRECDMASKIGQIQDKRRYKYDYLRGAL</sequence>
<organism evidence="2 3">
    <name type="scientific">Pararge aegeria aegeria</name>
    <dbReference type="NCBI Taxonomy" id="348720"/>
    <lineage>
        <taxon>Eukaryota</taxon>
        <taxon>Metazoa</taxon>
        <taxon>Ecdysozoa</taxon>
        <taxon>Arthropoda</taxon>
        <taxon>Hexapoda</taxon>
        <taxon>Insecta</taxon>
        <taxon>Pterygota</taxon>
        <taxon>Neoptera</taxon>
        <taxon>Endopterygota</taxon>
        <taxon>Lepidoptera</taxon>
        <taxon>Glossata</taxon>
        <taxon>Ditrysia</taxon>
        <taxon>Papilionoidea</taxon>
        <taxon>Nymphalidae</taxon>
        <taxon>Satyrinae</taxon>
        <taxon>Satyrini</taxon>
        <taxon>Parargina</taxon>
        <taxon>Pararge</taxon>
    </lineage>
</organism>
<dbReference type="AlphaFoldDB" id="A0A8S4RLF2"/>
<protein>
    <submittedName>
        <fullName evidence="2">Jg9784 protein</fullName>
    </submittedName>
</protein>
<comment type="caution">
    <text evidence="2">The sequence shown here is derived from an EMBL/GenBank/DDBJ whole genome shotgun (WGS) entry which is preliminary data.</text>
</comment>
<keyword evidence="3" id="KW-1185">Reference proteome</keyword>
<feature type="compositionally biased region" description="Polar residues" evidence="1">
    <location>
        <begin position="10"/>
        <end position="26"/>
    </location>
</feature>
<accession>A0A8S4RLF2</accession>
<reference evidence="2" key="1">
    <citation type="submission" date="2022-03" db="EMBL/GenBank/DDBJ databases">
        <authorList>
            <person name="Lindestad O."/>
        </authorList>
    </citation>
    <scope>NUCLEOTIDE SEQUENCE</scope>
</reference>
<feature type="region of interest" description="Disordered" evidence="1">
    <location>
        <begin position="1"/>
        <end position="26"/>
    </location>
</feature>
<evidence type="ECO:0000256" key="1">
    <source>
        <dbReference type="SAM" id="MobiDB-lite"/>
    </source>
</evidence>
<name>A0A8S4RLF2_9NEOP</name>
<evidence type="ECO:0000313" key="3">
    <source>
        <dbReference type="Proteomes" id="UP000838756"/>
    </source>
</evidence>